<organism evidence="1 2">
    <name type="scientific">Cyclotella atomus</name>
    <dbReference type="NCBI Taxonomy" id="382360"/>
    <lineage>
        <taxon>Eukaryota</taxon>
        <taxon>Sar</taxon>
        <taxon>Stramenopiles</taxon>
        <taxon>Ochrophyta</taxon>
        <taxon>Bacillariophyta</taxon>
        <taxon>Coscinodiscophyceae</taxon>
        <taxon>Thalassiosirophycidae</taxon>
        <taxon>Stephanodiscales</taxon>
        <taxon>Stephanodiscaceae</taxon>
        <taxon>Cyclotella</taxon>
    </lineage>
</organism>
<accession>A0ABD3QCR3</accession>
<comment type="caution">
    <text evidence="1">The sequence shown here is derived from an EMBL/GenBank/DDBJ whole genome shotgun (WGS) entry which is preliminary data.</text>
</comment>
<protein>
    <submittedName>
        <fullName evidence="1">Uncharacterized protein</fullName>
    </submittedName>
</protein>
<evidence type="ECO:0000313" key="2">
    <source>
        <dbReference type="Proteomes" id="UP001530400"/>
    </source>
</evidence>
<dbReference type="EMBL" id="JALLPJ020000228">
    <property type="protein sequence ID" value="KAL3798138.1"/>
    <property type="molecule type" value="Genomic_DNA"/>
</dbReference>
<sequence>MRKPIHGTGKVVSIDICLQGDVFPEDPIDEHRLVNKPTFTARYDPTTKQWRPSKVEGGVLEADLQDMSQGG</sequence>
<gene>
    <name evidence="1" type="ORF">ACHAWO_002124</name>
</gene>
<proteinExistence type="predicted"/>
<reference evidence="1 2" key="1">
    <citation type="submission" date="2024-10" db="EMBL/GenBank/DDBJ databases">
        <title>Updated reference genomes for cyclostephanoid diatoms.</title>
        <authorList>
            <person name="Roberts W.R."/>
            <person name="Alverson A.J."/>
        </authorList>
    </citation>
    <scope>NUCLEOTIDE SEQUENCE [LARGE SCALE GENOMIC DNA]</scope>
    <source>
        <strain evidence="1 2">AJA010-31</strain>
    </source>
</reference>
<dbReference type="Proteomes" id="UP001530400">
    <property type="component" value="Unassembled WGS sequence"/>
</dbReference>
<dbReference type="AlphaFoldDB" id="A0ABD3QCR3"/>
<name>A0ABD3QCR3_9STRA</name>
<evidence type="ECO:0000313" key="1">
    <source>
        <dbReference type="EMBL" id="KAL3798138.1"/>
    </source>
</evidence>
<keyword evidence="2" id="KW-1185">Reference proteome</keyword>